<dbReference type="SUPFAM" id="SSF51735">
    <property type="entry name" value="NAD(P)-binding Rossmann-fold domains"/>
    <property type="match status" value="1"/>
</dbReference>
<dbReference type="GO" id="GO:0005737">
    <property type="term" value="C:cytoplasm"/>
    <property type="evidence" value="ECO:0007669"/>
    <property type="project" value="UniProtKB-SubCell"/>
</dbReference>
<evidence type="ECO:0000313" key="9">
    <source>
        <dbReference type="Proteomes" id="UP000886780"/>
    </source>
</evidence>
<comment type="pathway">
    <text evidence="6">Amino-acid biosynthesis; L-arginine biosynthesis; N(2)-acetyl-L-ornithine from L-glutamate: step 3/4.</text>
</comment>
<dbReference type="CDD" id="cd17896">
    <property type="entry name" value="AGPR_2_N"/>
    <property type="match status" value="1"/>
</dbReference>
<dbReference type="GO" id="GO:0051287">
    <property type="term" value="F:NAD binding"/>
    <property type="evidence" value="ECO:0007669"/>
    <property type="project" value="InterPro"/>
</dbReference>
<evidence type="ECO:0000256" key="2">
    <source>
        <dbReference type="ARBA" id="ARBA00022571"/>
    </source>
</evidence>
<dbReference type="InterPro" id="IPR000534">
    <property type="entry name" value="Semialdehyde_DH_NAD-bd"/>
</dbReference>
<evidence type="ECO:0000256" key="1">
    <source>
        <dbReference type="ARBA" id="ARBA00022490"/>
    </source>
</evidence>
<evidence type="ECO:0000259" key="7">
    <source>
        <dbReference type="SMART" id="SM00859"/>
    </source>
</evidence>
<accession>A0A9D1W338</accession>
<dbReference type="InterPro" id="IPR036291">
    <property type="entry name" value="NAD(P)-bd_dom_sf"/>
</dbReference>
<keyword evidence="5 6" id="KW-0560">Oxidoreductase</keyword>
<proteinExistence type="inferred from homology"/>
<feature type="domain" description="Semialdehyde dehydrogenase NAD-binding" evidence="7">
    <location>
        <begin position="6"/>
        <end position="107"/>
    </location>
</feature>
<dbReference type="HAMAP" id="MF_01110">
    <property type="entry name" value="ArgC_type2"/>
    <property type="match status" value="1"/>
</dbReference>
<dbReference type="GO" id="GO:0006526">
    <property type="term" value="P:L-arginine biosynthetic process"/>
    <property type="evidence" value="ECO:0007669"/>
    <property type="project" value="UniProtKB-UniRule"/>
</dbReference>
<dbReference type="PANTHER" id="PTHR32338">
    <property type="entry name" value="N-ACETYL-GAMMA-GLUTAMYL-PHOSPHATE REDUCTASE, CHLOROPLASTIC-RELATED-RELATED"/>
    <property type="match status" value="1"/>
</dbReference>
<gene>
    <name evidence="6 8" type="primary">argC</name>
    <name evidence="8" type="ORF">IAA28_02985</name>
</gene>
<dbReference type="CDD" id="cd23935">
    <property type="entry name" value="AGPR_2_C"/>
    <property type="match status" value="1"/>
</dbReference>
<dbReference type="Pfam" id="PF01118">
    <property type="entry name" value="Semialdhyde_dh"/>
    <property type="match status" value="1"/>
</dbReference>
<dbReference type="SUPFAM" id="SSF55347">
    <property type="entry name" value="Glyceraldehyde-3-phosphate dehydrogenase-like, C-terminal domain"/>
    <property type="match status" value="1"/>
</dbReference>
<protein>
    <recommendedName>
        <fullName evidence="6">N-acetyl-gamma-glutamyl-phosphate reductase</fullName>
        <shortName evidence="6">AGPR</shortName>
        <ecNumber evidence="6">1.2.1.38</ecNumber>
    </recommendedName>
    <alternativeName>
        <fullName evidence="6">N-acetyl-glutamate semialdehyde dehydrogenase</fullName>
        <shortName evidence="6">NAGSA dehydrogenase</shortName>
    </alternativeName>
</protein>
<dbReference type="AlphaFoldDB" id="A0A9D1W338"/>
<evidence type="ECO:0000256" key="6">
    <source>
        <dbReference type="HAMAP-Rule" id="MF_01110"/>
    </source>
</evidence>
<evidence type="ECO:0000256" key="5">
    <source>
        <dbReference type="ARBA" id="ARBA00023002"/>
    </source>
</evidence>
<comment type="caution">
    <text evidence="8">The sequence shown here is derived from an EMBL/GenBank/DDBJ whole genome shotgun (WGS) entry which is preliminary data.</text>
</comment>
<keyword evidence="2 6" id="KW-0055">Arginine biosynthesis</keyword>
<reference evidence="8" key="2">
    <citation type="submission" date="2021-04" db="EMBL/GenBank/DDBJ databases">
        <authorList>
            <person name="Gilroy R."/>
        </authorList>
    </citation>
    <scope>NUCLEOTIDE SEQUENCE</scope>
    <source>
        <strain evidence="8">ChiGjej4B4-12881</strain>
    </source>
</reference>
<evidence type="ECO:0000256" key="3">
    <source>
        <dbReference type="ARBA" id="ARBA00022605"/>
    </source>
</evidence>
<comment type="function">
    <text evidence="6">Catalyzes the NADPH-dependent reduction of N-acetyl-5-glutamyl phosphate to yield N-acetyl-L-glutamate 5-semialdehyde.</text>
</comment>
<keyword evidence="4 6" id="KW-0521">NADP</keyword>
<sequence length="318" mass="34552">MTGKPKVYIDGREGTTGLQIYDRLKERGDLELLLIDEDKRKDPEERKKYLNAADIVFLCLPDGAAREAVSMVENEAVRIIDASTAHRTAPGWAYGLPELSAAHREAIRQSKRTANPGCHATGFIAAVYPLTARKILDPGETVTCFSLTGYSGGGKKMIAEYEASERDVRLDSPRIYGLNLKHKHLPEMRAVCGLARDPIFCPVVADYYKGMAVTVCLSERQTGGLGAEQIREELTAWYRGQTLVDVAPFGAGGPMIAGNEMASLDNLTLYVNGREDQVIITALFDNLGKGASGAAVQNMNLMLGFEETAGLALPGKKE</sequence>
<dbReference type="PANTHER" id="PTHR32338:SF10">
    <property type="entry name" value="N-ACETYL-GAMMA-GLUTAMYL-PHOSPHATE REDUCTASE, CHLOROPLASTIC-RELATED"/>
    <property type="match status" value="1"/>
</dbReference>
<keyword evidence="3 6" id="KW-0028">Amino-acid biosynthesis</keyword>
<dbReference type="Gene3D" id="3.30.360.10">
    <property type="entry name" value="Dihydrodipicolinate Reductase, domain 2"/>
    <property type="match status" value="1"/>
</dbReference>
<name>A0A9D1W338_9FIRM</name>
<dbReference type="InterPro" id="IPR058924">
    <property type="entry name" value="AGPR_dimerisation_dom"/>
</dbReference>
<evidence type="ECO:0000313" key="8">
    <source>
        <dbReference type="EMBL" id="HIX51755.1"/>
    </source>
</evidence>
<evidence type="ECO:0000256" key="4">
    <source>
        <dbReference type="ARBA" id="ARBA00022857"/>
    </source>
</evidence>
<dbReference type="Proteomes" id="UP000886780">
    <property type="component" value="Unassembled WGS sequence"/>
</dbReference>
<comment type="catalytic activity">
    <reaction evidence="6">
        <text>N-acetyl-L-glutamate 5-semialdehyde + phosphate + NADP(+) = N-acetyl-L-glutamyl 5-phosphate + NADPH + H(+)</text>
        <dbReference type="Rhea" id="RHEA:21588"/>
        <dbReference type="ChEBI" id="CHEBI:15378"/>
        <dbReference type="ChEBI" id="CHEBI:29123"/>
        <dbReference type="ChEBI" id="CHEBI:43474"/>
        <dbReference type="ChEBI" id="CHEBI:57783"/>
        <dbReference type="ChEBI" id="CHEBI:57936"/>
        <dbReference type="ChEBI" id="CHEBI:58349"/>
        <dbReference type="EC" id="1.2.1.38"/>
    </reaction>
</comment>
<comment type="subcellular location">
    <subcellularLocation>
        <location evidence="6">Cytoplasm</location>
    </subcellularLocation>
</comment>
<dbReference type="EMBL" id="DXEU01000054">
    <property type="protein sequence ID" value="HIX51755.1"/>
    <property type="molecule type" value="Genomic_DNA"/>
</dbReference>
<feature type="active site" evidence="6">
    <location>
        <position position="118"/>
    </location>
</feature>
<dbReference type="NCBIfam" id="TIGR01851">
    <property type="entry name" value="argC_other"/>
    <property type="match status" value="1"/>
</dbReference>
<dbReference type="InterPro" id="IPR050085">
    <property type="entry name" value="AGPR"/>
</dbReference>
<comment type="similarity">
    <text evidence="6">Belongs to the NAGSA dehydrogenase family. Type 2 subfamily.</text>
</comment>
<dbReference type="SMART" id="SM00859">
    <property type="entry name" value="Semialdhyde_dh"/>
    <property type="match status" value="1"/>
</dbReference>
<dbReference type="GO" id="GO:0003942">
    <property type="term" value="F:N-acetyl-gamma-glutamyl-phosphate reductase activity"/>
    <property type="evidence" value="ECO:0007669"/>
    <property type="project" value="UniProtKB-UniRule"/>
</dbReference>
<dbReference type="Gene3D" id="3.40.50.720">
    <property type="entry name" value="NAD(P)-binding Rossmann-like Domain"/>
    <property type="match status" value="1"/>
</dbReference>
<keyword evidence="1 6" id="KW-0963">Cytoplasm</keyword>
<dbReference type="EC" id="1.2.1.38" evidence="6"/>
<dbReference type="InterPro" id="IPR010136">
    <property type="entry name" value="AGPR_type-2"/>
</dbReference>
<organism evidence="8 9">
    <name type="scientific">Candidatus Lachnoclostridium stercoripullorum</name>
    <dbReference type="NCBI Taxonomy" id="2838635"/>
    <lineage>
        <taxon>Bacteria</taxon>
        <taxon>Bacillati</taxon>
        <taxon>Bacillota</taxon>
        <taxon>Clostridia</taxon>
        <taxon>Lachnospirales</taxon>
        <taxon>Lachnospiraceae</taxon>
    </lineage>
</organism>
<reference evidence="8" key="1">
    <citation type="journal article" date="2021" name="PeerJ">
        <title>Extensive microbial diversity within the chicken gut microbiome revealed by metagenomics and culture.</title>
        <authorList>
            <person name="Gilroy R."/>
            <person name="Ravi A."/>
            <person name="Getino M."/>
            <person name="Pursley I."/>
            <person name="Horton D.L."/>
            <person name="Alikhan N.F."/>
            <person name="Baker D."/>
            <person name="Gharbi K."/>
            <person name="Hall N."/>
            <person name="Watson M."/>
            <person name="Adriaenssens E.M."/>
            <person name="Foster-Nyarko E."/>
            <person name="Jarju S."/>
            <person name="Secka A."/>
            <person name="Antonio M."/>
            <person name="Oren A."/>
            <person name="Chaudhuri R.R."/>
            <person name="La Ragione R."/>
            <person name="Hildebrand F."/>
            <person name="Pallen M.J."/>
        </authorList>
    </citation>
    <scope>NUCLEOTIDE SEQUENCE</scope>
    <source>
        <strain evidence="8">ChiGjej4B4-12881</strain>
    </source>
</reference>
<dbReference type="Pfam" id="PF22698">
    <property type="entry name" value="Semialdhyde_dhC_1"/>
    <property type="match status" value="1"/>
</dbReference>